<name>A0AAD9N3M1_9ANNE</name>
<evidence type="ECO:0000313" key="1">
    <source>
        <dbReference type="EMBL" id="KAK2155917.1"/>
    </source>
</evidence>
<comment type="caution">
    <text evidence="1">The sequence shown here is derived from an EMBL/GenBank/DDBJ whole genome shotgun (WGS) entry which is preliminary data.</text>
</comment>
<protein>
    <submittedName>
        <fullName evidence="1">Uncharacterized protein</fullName>
    </submittedName>
</protein>
<accession>A0AAD9N3M1</accession>
<dbReference type="AlphaFoldDB" id="A0AAD9N3M1"/>
<dbReference type="EMBL" id="JAODUP010000227">
    <property type="protein sequence ID" value="KAK2155917.1"/>
    <property type="molecule type" value="Genomic_DNA"/>
</dbReference>
<gene>
    <name evidence="1" type="ORF">LSH36_227g03010</name>
</gene>
<reference evidence="1" key="1">
    <citation type="journal article" date="2023" name="Mol. Biol. Evol.">
        <title>Third-Generation Sequencing Reveals the Adaptive Role of the Epigenome in Three Deep-Sea Polychaetes.</title>
        <authorList>
            <person name="Perez M."/>
            <person name="Aroh O."/>
            <person name="Sun Y."/>
            <person name="Lan Y."/>
            <person name="Juniper S.K."/>
            <person name="Young C.R."/>
            <person name="Angers B."/>
            <person name="Qian P.Y."/>
        </authorList>
    </citation>
    <scope>NUCLEOTIDE SEQUENCE</scope>
    <source>
        <strain evidence="1">P08H-3</strain>
    </source>
</reference>
<sequence>MTAGALLVVACGRPPASPLTQELEAVVVVGLSVDTVREGISQSMEAEFGYLGDLKKLHSSRRAGRRHTLAMVHGIIDSLFRGQYILCSGKRIQDQLPHAGLWVVDPPR</sequence>
<organism evidence="1 2">
    <name type="scientific">Paralvinella palmiformis</name>
    <dbReference type="NCBI Taxonomy" id="53620"/>
    <lineage>
        <taxon>Eukaryota</taxon>
        <taxon>Metazoa</taxon>
        <taxon>Spiralia</taxon>
        <taxon>Lophotrochozoa</taxon>
        <taxon>Annelida</taxon>
        <taxon>Polychaeta</taxon>
        <taxon>Sedentaria</taxon>
        <taxon>Canalipalpata</taxon>
        <taxon>Terebellida</taxon>
        <taxon>Terebelliformia</taxon>
        <taxon>Alvinellidae</taxon>
        <taxon>Paralvinella</taxon>
    </lineage>
</organism>
<evidence type="ECO:0000313" key="2">
    <source>
        <dbReference type="Proteomes" id="UP001208570"/>
    </source>
</evidence>
<keyword evidence="2" id="KW-1185">Reference proteome</keyword>
<dbReference type="Proteomes" id="UP001208570">
    <property type="component" value="Unassembled WGS sequence"/>
</dbReference>
<proteinExistence type="predicted"/>